<dbReference type="InterPro" id="IPR054352">
    <property type="entry name" value="ACT_Aspartokinase"/>
</dbReference>
<dbReference type="PANTHER" id="PTHR21499">
    <property type="entry name" value="ASPARTATE KINASE"/>
    <property type="match status" value="1"/>
</dbReference>
<evidence type="ECO:0000259" key="13">
    <source>
        <dbReference type="Pfam" id="PF00696"/>
    </source>
</evidence>
<dbReference type="Pfam" id="PF22468">
    <property type="entry name" value="ACT_9"/>
    <property type="match status" value="1"/>
</dbReference>
<dbReference type="FunFam" id="3.30.2130.10:FF:000001">
    <property type="entry name" value="Bifunctional aspartokinase/homoserine dehydrogenase"/>
    <property type="match status" value="1"/>
</dbReference>
<dbReference type="InterPro" id="IPR036393">
    <property type="entry name" value="AceGlu_kinase-like_sf"/>
</dbReference>
<dbReference type="GO" id="GO:0009088">
    <property type="term" value="P:threonine biosynthetic process"/>
    <property type="evidence" value="ECO:0007669"/>
    <property type="project" value="UniProtKB-UniPathway"/>
</dbReference>
<keyword evidence="6 11" id="KW-0418">Kinase</keyword>
<feature type="binding site" evidence="10">
    <location>
        <position position="120"/>
    </location>
    <ligand>
        <name>substrate</name>
    </ligand>
</feature>
<dbReference type="NCBIfam" id="TIGR00657">
    <property type="entry name" value="asp_kinases"/>
    <property type="match status" value="1"/>
</dbReference>
<dbReference type="GeneID" id="62697246"/>
<dbReference type="PROSITE" id="PS00324">
    <property type="entry name" value="ASPARTOKINASE"/>
    <property type="match status" value="1"/>
</dbReference>
<dbReference type="EC" id="2.7.2.4" evidence="11"/>
<dbReference type="GO" id="GO:0019877">
    <property type="term" value="P:diaminopimelate biosynthetic process"/>
    <property type="evidence" value="ECO:0007669"/>
    <property type="project" value="UniProtKB-KW"/>
</dbReference>
<dbReference type="GO" id="GO:0005829">
    <property type="term" value="C:cytosol"/>
    <property type="evidence" value="ECO:0007669"/>
    <property type="project" value="TreeGrafter"/>
</dbReference>
<dbReference type="Pfam" id="PF00696">
    <property type="entry name" value="AA_kinase"/>
    <property type="match status" value="1"/>
</dbReference>
<protein>
    <recommendedName>
        <fullName evidence="11">Aspartokinase</fullName>
        <ecNumber evidence="11">2.7.2.4</ecNumber>
    </recommendedName>
</protein>
<evidence type="ECO:0000259" key="14">
    <source>
        <dbReference type="Pfam" id="PF22468"/>
    </source>
</evidence>
<dbReference type="GO" id="GO:0005524">
    <property type="term" value="F:ATP binding"/>
    <property type="evidence" value="ECO:0007669"/>
    <property type="project" value="UniProtKB-KW"/>
</dbReference>
<dbReference type="SUPFAM" id="SSF53633">
    <property type="entry name" value="Carbamate kinase-like"/>
    <property type="match status" value="1"/>
</dbReference>
<gene>
    <name evidence="15" type="ORF">FYJ37_13750</name>
</gene>
<feature type="binding site" evidence="10">
    <location>
        <begin position="211"/>
        <end position="212"/>
    </location>
    <ligand>
        <name>ATP</name>
        <dbReference type="ChEBI" id="CHEBI:30616"/>
    </ligand>
</feature>
<comment type="pathway">
    <text evidence="2 12">Amino-acid biosynthesis; L-lysine biosynthesis via DAP pathway; (S)-tetrahydrodipicolinate from L-aspartate: step 1/4.</text>
</comment>
<dbReference type="PIRSF" id="PIRSF000726">
    <property type="entry name" value="Asp_kin"/>
    <property type="match status" value="1"/>
</dbReference>
<dbReference type="InterPro" id="IPR045865">
    <property type="entry name" value="ACT-like_dom_sf"/>
</dbReference>
<proteinExistence type="inferred from homology"/>
<feature type="domain" description="Aspartokinase ACT" evidence="14">
    <location>
        <begin position="379"/>
        <end position="439"/>
    </location>
</feature>
<evidence type="ECO:0000256" key="5">
    <source>
        <dbReference type="ARBA" id="ARBA00022741"/>
    </source>
</evidence>
<dbReference type="InterPro" id="IPR001341">
    <property type="entry name" value="Asp_kinase"/>
</dbReference>
<dbReference type="CDD" id="cd04916">
    <property type="entry name" value="ACT_AKiii-YclM-BS_2"/>
    <property type="match status" value="1"/>
</dbReference>
<feature type="binding site" evidence="10">
    <location>
        <position position="50"/>
    </location>
    <ligand>
        <name>substrate</name>
    </ligand>
</feature>
<dbReference type="InterPro" id="IPR018042">
    <property type="entry name" value="Aspartate_kinase_CS"/>
</dbReference>
<evidence type="ECO:0000256" key="11">
    <source>
        <dbReference type="RuleBase" id="RU003448"/>
    </source>
</evidence>
<evidence type="ECO:0000256" key="1">
    <source>
        <dbReference type="ARBA" id="ARBA00003121"/>
    </source>
</evidence>
<feature type="binding site" evidence="10">
    <location>
        <position position="222"/>
    </location>
    <ligand>
        <name>ATP</name>
        <dbReference type="ChEBI" id="CHEBI:30616"/>
    </ligand>
</feature>
<dbReference type="UniPathway" id="UPA00034">
    <property type="reaction ID" value="UER00015"/>
</dbReference>
<evidence type="ECO:0000256" key="6">
    <source>
        <dbReference type="ARBA" id="ARBA00022777"/>
    </source>
</evidence>
<dbReference type="Gene3D" id="3.40.1160.10">
    <property type="entry name" value="Acetylglutamate kinase-like"/>
    <property type="match status" value="1"/>
</dbReference>
<comment type="pathway">
    <text evidence="12">Amino-acid biosynthesis; L-threonine biosynthesis; L-threonine from L-aspartate: step 1/5.</text>
</comment>
<reference evidence="15 16" key="1">
    <citation type="submission" date="2019-08" db="EMBL/GenBank/DDBJ databases">
        <title>In-depth cultivation of the pig gut microbiome towards novel bacterial diversity and tailored functional studies.</title>
        <authorList>
            <person name="Wylensek D."/>
            <person name="Hitch T.C.A."/>
            <person name="Clavel T."/>
        </authorList>
    </citation>
    <scope>NUCLEOTIDE SEQUENCE [LARGE SCALE GENOMIC DNA]</scope>
    <source>
        <strain evidence="15 16">BL-389-WT-3D</strain>
    </source>
</reference>
<dbReference type="GO" id="GO:0009090">
    <property type="term" value="P:homoserine biosynthetic process"/>
    <property type="evidence" value="ECO:0007669"/>
    <property type="project" value="TreeGrafter"/>
</dbReference>
<organism evidence="15 16">
    <name type="scientific">Clostridium scindens (strain JCM 10418 / VPI 12708)</name>
    <dbReference type="NCBI Taxonomy" id="29347"/>
    <lineage>
        <taxon>Bacteria</taxon>
        <taxon>Bacillati</taxon>
        <taxon>Bacillota</taxon>
        <taxon>Clostridia</taxon>
        <taxon>Lachnospirales</taxon>
        <taxon>Lachnospiraceae</taxon>
    </lineage>
</organism>
<dbReference type="InterPro" id="IPR001048">
    <property type="entry name" value="Asp/Glu/Uridylate_kinase"/>
</dbReference>
<dbReference type="AlphaFoldDB" id="A0A844FCP7"/>
<dbReference type="GO" id="GO:0009089">
    <property type="term" value="P:lysine biosynthetic process via diaminopimelate"/>
    <property type="evidence" value="ECO:0007669"/>
    <property type="project" value="UniProtKB-UniPathway"/>
</dbReference>
<dbReference type="Proteomes" id="UP000462363">
    <property type="component" value="Unassembled WGS sequence"/>
</dbReference>
<evidence type="ECO:0000256" key="3">
    <source>
        <dbReference type="ARBA" id="ARBA00010122"/>
    </source>
</evidence>
<keyword evidence="5 10" id="KW-0547">Nucleotide-binding</keyword>
<feature type="binding site" evidence="10">
    <location>
        <begin position="6"/>
        <end position="9"/>
    </location>
    <ligand>
        <name>ATP</name>
        <dbReference type="ChEBI" id="CHEBI:30616"/>
    </ligand>
</feature>
<evidence type="ECO:0000256" key="7">
    <source>
        <dbReference type="ARBA" id="ARBA00022840"/>
    </source>
</evidence>
<comment type="pathway">
    <text evidence="12">Amino-acid biosynthesis; L-methionine biosynthesis via de novo pathway; L-homoserine from L-aspartate: step 1/3.</text>
</comment>
<keyword evidence="8" id="KW-0220">Diaminopimelate biosynthesis</keyword>
<comment type="function">
    <text evidence="1">Catalyzes the phosphorylation of the beta-carboxyl group of aspartic acid with ATP to yield 4-phospho-L-aspartate, which is involved in the branched biosynthetic pathway leading to the biosynthesis of amino acids threonine, isoleucine and methionine.</text>
</comment>
<name>A0A844FCP7_CLOSV</name>
<dbReference type="Gene3D" id="3.30.2130.10">
    <property type="entry name" value="VC0802-like"/>
    <property type="match status" value="1"/>
</dbReference>
<keyword evidence="7 10" id="KW-0067">ATP-binding</keyword>
<dbReference type="PANTHER" id="PTHR21499:SF67">
    <property type="entry name" value="ASPARTOKINASE 3"/>
    <property type="match status" value="1"/>
</dbReference>
<comment type="catalytic activity">
    <reaction evidence="9 11">
        <text>L-aspartate + ATP = 4-phospho-L-aspartate + ADP</text>
        <dbReference type="Rhea" id="RHEA:23776"/>
        <dbReference type="ChEBI" id="CHEBI:29991"/>
        <dbReference type="ChEBI" id="CHEBI:30616"/>
        <dbReference type="ChEBI" id="CHEBI:57535"/>
        <dbReference type="ChEBI" id="CHEBI:456216"/>
        <dbReference type="EC" id="2.7.2.4"/>
    </reaction>
</comment>
<evidence type="ECO:0000256" key="8">
    <source>
        <dbReference type="ARBA" id="ARBA00022915"/>
    </source>
</evidence>
<dbReference type="UniPathway" id="UPA00051">
    <property type="reaction ID" value="UER00462"/>
</dbReference>
<evidence type="ECO:0000313" key="15">
    <source>
        <dbReference type="EMBL" id="MSS41375.1"/>
    </source>
</evidence>
<dbReference type="NCBIfam" id="NF006540">
    <property type="entry name" value="PRK09034.1"/>
    <property type="match status" value="1"/>
</dbReference>
<evidence type="ECO:0000256" key="9">
    <source>
        <dbReference type="ARBA" id="ARBA00047872"/>
    </source>
</evidence>
<evidence type="ECO:0000256" key="10">
    <source>
        <dbReference type="PIRSR" id="PIRSR000726-1"/>
    </source>
</evidence>
<comment type="caution">
    <text evidence="15">The sequence shown here is derived from an EMBL/GenBank/DDBJ whole genome shotgun (WGS) entry which is preliminary data.</text>
</comment>
<dbReference type="SUPFAM" id="SSF55021">
    <property type="entry name" value="ACT-like"/>
    <property type="match status" value="2"/>
</dbReference>
<evidence type="ECO:0000256" key="12">
    <source>
        <dbReference type="RuleBase" id="RU004249"/>
    </source>
</evidence>
<dbReference type="EMBL" id="VUMB01000033">
    <property type="protein sequence ID" value="MSS41375.1"/>
    <property type="molecule type" value="Genomic_DNA"/>
</dbReference>
<evidence type="ECO:0000256" key="2">
    <source>
        <dbReference type="ARBA" id="ARBA00004766"/>
    </source>
</evidence>
<keyword evidence="12" id="KW-0028">Amino-acid biosynthesis</keyword>
<dbReference type="CDD" id="cd04911">
    <property type="entry name" value="ACT_AKiii-YclM-BS_1"/>
    <property type="match status" value="1"/>
</dbReference>
<evidence type="ECO:0000256" key="4">
    <source>
        <dbReference type="ARBA" id="ARBA00022679"/>
    </source>
</evidence>
<keyword evidence="4 11" id="KW-0808">Transferase</keyword>
<comment type="similarity">
    <text evidence="3 11">Belongs to the aspartokinase family.</text>
</comment>
<evidence type="ECO:0000313" key="16">
    <source>
        <dbReference type="Proteomes" id="UP000462363"/>
    </source>
</evidence>
<dbReference type="GO" id="GO:0004072">
    <property type="term" value="F:aspartate kinase activity"/>
    <property type="evidence" value="ECO:0007669"/>
    <property type="project" value="UniProtKB-EC"/>
</dbReference>
<accession>A0A844FCP7</accession>
<sequence>MKIVVKFGGSSLASAEQFKKVGKIIKKDEARKYVIPSAPGKRTPDDTKVTDLLYSCYGQAILEEDECEENFESLLAAIKKRYEEIISGLGLTLSLDDEFRTIRENFSKKIGRDYAASRGEYLNGIIMAAYLGYEFIDAAEVILFDAAGNFDAEKTDKLLSKRLAKTERAVIPGFYGSMPGGKIKTFSRGGSDITGSIVSKAVHADLYENWTDVSGFLIADPRIVRKPKSIDVITYRELRELSYMGATVLHEDAIFPVRKEGIPINIRNTNSPEDKGTLIVEGTCRKPRFVITGIAGKKDFASITVEKAMMNSEVGFCKKVLEVFDGNDISIEHMPSGIDTMTIFVHQDEFEEKEQKVIAGIHRAVEPDFLELESDLALIAVVGRGMRATRGTSGRIFSALAHANVNVKMIDQGSSELNIIIGVRNHDFETAVNAIYDIFVNTMI</sequence>
<feature type="domain" description="Aspartate/glutamate/uridylate kinase" evidence="13">
    <location>
        <begin position="1"/>
        <end position="268"/>
    </location>
</feature>
<dbReference type="InterPro" id="IPR005260">
    <property type="entry name" value="Asp_kin_monofn"/>
</dbReference>
<dbReference type="UniPathway" id="UPA00050">
    <property type="reaction ID" value="UER00461"/>
</dbReference>
<dbReference type="RefSeq" id="WP_004606030.1">
    <property type="nucleotide sequence ID" value="NZ_AP024846.1"/>
</dbReference>